<keyword evidence="1" id="KW-0732">Signal</keyword>
<dbReference type="RefSeq" id="WP_005024670.1">
    <property type="nucleotide sequence ID" value="NZ_KE150239.1"/>
</dbReference>
<organism evidence="3 4">
    <name type="scientific">Bilophila wadsworthia (strain 3_1_6)</name>
    <dbReference type="NCBI Taxonomy" id="563192"/>
    <lineage>
        <taxon>Bacteria</taxon>
        <taxon>Pseudomonadati</taxon>
        <taxon>Thermodesulfobacteriota</taxon>
        <taxon>Desulfovibrionia</taxon>
        <taxon>Desulfovibrionales</taxon>
        <taxon>Desulfovibrionaceae</taxon>
        <taxon>Bilophila</taxon>
    </lineage>
</organism>
<dbReference type="InterPro" id="IPR009045">
    <property type="entry name" value="Zn_M74/Hedgehog-like"/>
</dbReference>
<accession>E5Y2N8</accession>
<sequence>MRKLIFCLCCLLWAIPACAGDLELDLECLQEAYPGFITGTETDDAGHVWFLTKNGGRLLYDDGKMKSHAELLENADIEDAMRQPYPLEPERPDFAPDEEPGRIRCYPLLKALYGADQRSVERGIVRTLFGGKTKVRLAAPAAEAFQRIDAAWRLRPADPELNSYFSPIYGYFWRAIAKTNRLSPHSFGIAVDLNPDKGPYWQWSKLRPHPLQKTFPSAIVSLFEDNGFIWGGKWEHFDLMHFEYRPELIIKAKKLRAQANGEKPEDAS</sequence>
<feature type="signal peptide" evidence="1">
    <location>
        <begin position="1"/>
        <end position="19"/>
    </location>
</feature>
<reference evidence="3 4" key="2">
    <citation type="submission" date="2013-04" db="EMBL/GenBank/DDBJ databases">
        <title>The Genome Sequence of Bilophila wadsworthia 3_1_6.</title>
        <authorList>
            <consortium name="The Broad Institute Genomics Platform"/>
            <person name="Earl A."/>
            <person name="Ward D."/>
            <person name="Feldgarden M."/>
            <person name="Gevers D."/>
            <person name="Sibley C."/>
            <person name="Strauss J."/>
            <person name="Allen-Vercoe E."/>
            <person name="Walker B."/>
            <person name="Young S."/>
            <person name="Zeng Q."/>
            <person name="Gargeya S."/>
            <person name="Fitzgerald M."/>
            <person name="Haas B."/>
            <person name="Abouelleil A."/>
            <person name="Allen A.W."/>
            <person name="Alvarado L."/>
            <person name="Arachchi H.M."/>
            <person name="Berlin A.M."/>
            <person name="Chapman S.B."/>
            <person name="Gainer-Dewar J."/>
            <person name="Goldberg J."/>
            <person name="Griggs A."/>
            <person name="Gujja S."/>
            <person name="Hansen M."/>
            <person name="Howarth C."/>
            <person name="Imamovic A."/>
            <person name="Ireland A."/>
            <person name="Larimer J."/>
            <person name="McCowan C."/>
            <person name="Murphy C."/>
            <person name="Pearson M."/>
            <person name="Poon T.W."/>
            <person name="Priest M."/>
            <person name="Roberts A."/>
            <person name="Saif S."/>
            <person name="Shea T."/>
            <person name="Sisk P."/>
            <person name="Sykes S."/>
            <person name="Wortman J."/>
            <person name="Nusbaum C."/>
            <person name="Birren B."/>
        </authorList>
    </citation>
    <scope>NUCLEOTIDE SEQUENCE [LARGE SCALE GENOMIC DNA]</scope>
    <source>
        <strain evidence="3 4">3_1_6</strain>
    </source>
</reference>
<dbReference type="AlphaFoldDB" id="E5Y2N8"/>
<dbReference type="OrthoDB" id="9799970at2"/>
<dbReference type="STRING" id="563192.HMPREF0179_00481"/>
<dbReference type="Gene3D" id="3.30.1380.10">
    <property type="match status" value="1"/>
</dbReference>
<proteinExistence type="predicted"/>
<keyword evidence="4" id="KW-1185">Reference proteome</keyword>
<dbReference type="GO" id="GO:0008233">
    <property type="term" value="F:peptidase activity"/>
    <property type="evidence" value="ECO:0007669"/>
    <property type="project" value="InterPro"/>
</dbReference>
<reference evidence="3 4" key="1">
    <citation type="submission" date="2010-10" db="EMBL/GenBank/DDBJ databases">
        <authorList>
            <consortium name="The Broad Institute Genome Sequencing Platform"/>
            <person name="Ward D."/>
            <person name="Earl A."/>
            <person name="Feldgarden M."/>
            <person name="Young S.K."/>
            <person name="Gargeya S."/>
            <person name="Zeng Q."/>
            <person name="Alvarado L."/>
            <person name="Berlin A."/>
            <person name="Bochicchio J."/>
            <person name="Chapman S.B."/>
            <person name="Chen Z."/>
            <person name="Freedman E."/>
            <person name="Gellesch M."/>
            <person name="Goldberg J."/>
            <person name="Griggs A."/>
            <person name="Gujja S."/>
            <person name="Heilman E."/>
            <person name="Heiman D."/>
            <person name="Howarth C."/>
            <person name="Mehta T."/>
            <person name="Neiman D."/>
            <person name="Pearson M."/>
            <person name="Roberts A."/>
            <person name="Saif S."/>
            <person name="Shea T."/>
            <person name="Shenoy N."/>
            <person name="Sisk P."/>
            <person name="Stolte C."/>
            <person name="Sykes S."/>
            <person name="White J."/>
            <person name="Yandava C."/>
            <person name="Allen-Vercoe E."/>
            <person name="Sibley C."/>
            <person name="Ambrose C.E."/>
            <person name="Strauss J."/>
            <person name="Daigneault M."/>
            <person name="Haas B."/>
            <person name="Nusbaum C."/>
            <person name="Birren B."/>
        </authorList>
    </citation>
    <scope>NUCLEOTIDE SEQUENCE [LARGE SCALE GENOMIC DNA]</scope>
    <source>
        <strain evidence="3 4">3_1_6</strain>
    </source>
</reference>
<evidence type="ECO:0000313" key="4">
    <source>
        <dbReference type="Proteomes" id="UP000006034"/>
    </source>
</evidence>
<dbReference type="eggNOG" id="COG0791">
    <property type="taxonomic scope" value="Bacteria"/>
</dbReference>
<dbReference type="EMBL" id="ADCP02000002">
    <property type="protein sequence ID" value="EFV45707.1"/>
    <property type="molecule type" value="Genomic_DNA"/>
</dbReference>
<evidence type="ECO:0000313" key="3">
    <source>
        <dbReference type="EMBL" id="EFV45707.1"/>
    </source>
</evidence>
<comment type="caution">
    <text evidence="3">The sequence shown here is derived from an EMBL/GenBank/DDBJ whole genome shotgun (WGS) entry which is preliminary data.</text>
</comment>
<protein>
    <recommendedName>
        <fullName evidence="2">Peptidase M15C domain-containing protein</fullName>
    </recommendedName>
</protein>
<dbReference type="GeneID" id="78086747"/>
<dbReference type="Pfam" id="PF13539">
    <property type="entry name" value="Peptidase_M15_4"/>
    <property type="match status" value="1"/>
</dbReference>
<feature type="domain" description="Peptidase M15C" evidence="2">
    <location>
        <begin position="178"/>
        <end position="244"/>
    </location>
</feature>
<feature type="chain" id="PRO_5003202898" description="Peptidase M15C domain-containing protein" evidence="1">
    <location>
        <begin position="20"/>
        <end position="268"/>
    </location>
</feature>
<evidence type="ECO:0000256" key="1">
    <source>
        <dbReference type="SAM" id="SignalP"/>
    </source>
</evidence>
<dbReference type="InterPro" id="IPR039561">
    <property type="entry name" value="Peptidase_M15C"/>
</dbReference>
<name>E5Y2N8_BILW3</name>
<dbReference type="Proteomes" id="UP000006034">
    <property type="component" value="Unassembled WGS sequence"/>
</dbReference>
<gene>
    <name evidence="3" type="ORF">HMPREF0179_00481</name>
</gene>
<dbReference type="SUPFAM" id="SSF55166">
    <property type="entry name" value="Hedgehog/DD-peptidase"/>
    <property type="match status" value="1"/>
</dbReference>
<evidence type="ECO:0000259" key="2">
    <source>
        <dbReference type="Pfam" id="PF13539"/>
    </source>
</evidence>
<dbReference type="HOGENOM" id="CLU_076855_0_0_7"/>